<evidence type="ECO:0000256" key="2">
    <source>
        <dbReference type="PROSITE-ProRule" id="PRU00169"/>
    </source>
</evidence>
<dbReference type="Proteomes" id="UP000595362">
    <property type="component" value="Chromosome"/>
</dbReference>
<evidence type="ECO:0000313" key="4">
    <source>
        <dbReference type="EMBL" id="QQG36111.1"/>
    </source>
</evidence>
<gene>
    <name evidence="4" type="ORF">HYS17_11570</name>
</gene>
<dbReference type="InterPro" id="IPR001789">
    <property type="entry name" value="Sig_transdc_resp-reg_receiver"/>
</dbReference>
<dbReference type="Pfam" id="PF00072">
    <property type="entry name" value="Response_reg"/>
    <property type="match status" value="1"/>
</dbReference>
<proteinExistence type="predicted"/>
<dbReference type="InterPro" id="IPR011006">
    <property type="entry name" value="CheY-like_superfamily"/>
</dbReference>
<sequence length="131" mass="14236">MPESRKVLVVEDNDFVRMQIVSHLKGVGYETHEATDGDAALSCIESDPAIGIAVVDVRMDPMGGFEFIKILRDNESKLPVILVTGDDTADLLEQAGKYGVAAVLMKPVQKERLLHTVERALAAPRKGGRGH</sequence>
<reference evidence="4 5" key="1">
    <citation type="submission" date="2020-07" db="EMBL/GenBank/DDBJ databases">
        <title>Huge and variable diversity of episymbiotic CPR bacteria and DPANN archaea in groundwater ecosystems.</title>
        <authorList>
            <person name="He C.Y."/>
            <person name="Keren R."/>
            <person name="Whittaker M."/>
            <person name="Farag I.F."/>
            <person name="Doudna J."/>
            <person name="Cate J.H.D."/>
            <person name="Banfield J.F."/>
        </authorList>
    </citation>
    <scope>NUCLEOTIDE SEQUENCE [LARGE SCALE GENOMIC DNA]</scope>
    <source>
        <strain evidence="4">NC_groundwater_70_Ag_B-0.1um_54_66</strain>
    </source>
</reference>
<dbReference type="PANTHER" id="PTHR44591">
    <property type="entry name" value="STRESS RESPONSE REGULATOR PROTEIN 1"/>
    <property type="match status" value="1"/>
</dbReference>
<feature type="domain" description="Response regulatory" evidence="3">
    <location>
        <begin position="6"/>
        <end position="121"/>
    </location>
</feature>
<name>A0A7T5UHL3_9BACT</name>
<evidence type="ECO:0000259" key="3">
    <source>
        <dbReference type="PROSITE" id="PS50110"/>
    </source>
</evidence>
<accession>A0A7T5UHL3</accession>
<dbReference type="PROSITE" id="PS50110">
    <property type="entry name" value="RESPONSE_REGULATORY"/>
    <property type="match status" value="1"/>
</dbReference>
<dbReference type="CDD" id="cd00156">
    <property type="entry name" value="REC"/>
    <property type="match status" value="1"/>
</dbReference>
<dbReference type="Gene3D" id="3.40.50.2300">
    <property type="match status" value="1"/>
</dbReference>
<keyword evidence="1 2" id="KW-0597">Phosphoprotein</keyword>
<organism evidence="4 5">
    <name type="scientific">Micavibrio aeruginosavorus</name>
    <dbReference type="NCBI Taxonomy" id="349221"/>
    <lineage>
        <taxon>Bacteria</taxon>
        <taxon>Pseudomonadati</taxon>
        <taxon>Bdellovibrionota</taxon>
        <taxon>Bdellovibrionia</taxon>
        <taxon>Bdellovibrionales</taxon>
        <taxon>Pseudobdellovibrionaceae</taxon>
        <taxon>Micavibrio</taxon>
    </lineage>
</organism>
<dbReference type="SUPFAM" id="SSF52172">
    <property type="entry name" value="CheY-like"/>
    <property type="match status" value="1"/>
</dbReference>
<dbReference type="GO" id="GO:0000160">
    <property type="term" value="P:phosphorelay signal transduction system"/>
    <property type="evidence" value="ECO:0007669"/>
    <property type="project" value="InterPro"/>
</dbReference>
<dbReference type="AlphaFoldDB" id="A0A7T5UHL3"/>
<dbReference type="EMBL" id="CP066681">
    <property type="protein sequence ID" value="QQG36111.1"/>
    <property type="molecule type" value="Genomic_DNA"/>
</dbReference>
<evidence type="ECO:0000313" key="5">
    <source>
        <dbReference type="Proteomes" id="UP000595362"/>
    </source>
</evidence>
<dbReference type="InterPro" id="IPR050595">
    <property type="entry name" value="Bact_response_regulator"/>
</dbReference>
<dbReference type="PANTHER" id="PTHR44591:SF3">
    <property type="entry name" value="RESPONSE REGULATORY DOMAIN-CONTAINING PROTEIN"/>
    <property type="match status" value="1"/>
</dbReference>
<evidence type="ECO:0000256" key="1">
    <source>
        <dbReference type="ARBA" id="ARBA00022553"/>
    </source>
</evidence>
<dbReference type="SMART" id="SM00448">
    <property type="entry name" value="REC"/>
    <property type="match status" value="1"/>
</dbReference>
<protein>
    <submittedName>
        <fullName evidence="4">Response regulator</fullName>
    </submittedName>
</protein>
<feature type="modified residue" description="4-aspartylphosphate" evidence="2">
    <location>
        <position position="56"/>
    </location>
</feature>